<evidence type="ECO:0000313" key="3">
    <source>
        <dbReference type="Proteomes" id="UP000504634"/>
    </source>
</evidence>
<dbReference type="GeneID" id="115632136"/>
<feature type="coiled-coil region" evidence="1">
    <location>
        <begin position="977"/>
        <end position="1046"/>
    </location>
</feature>
<name>A0A6J2U9I2_DROLE</name>
<dbReference type="AlphaFoldDB" id="A0A6J2U9I2"/>
<feature type="compositionally biased region" description="Polar residues" evidence="2">
    <location>
        <begin position="257"/>
        <end position="283"/>
    </location>
</feature>
<feature type="compositionally biased region" description="Polar residues" evidence="2">
    <location>
        <begin position="795"/>
        <end position="819"/>
    </location>
</feature>
<keyword evidence="3" id="KW-1185">Reference proteome</keyword>
<feature type="region of interest" description="Disordered" evidence="2">
    <location>
        <begin position="80"/>
        <end position="101"/>
    </location>
</feature>
<dbReference type="OrthoDB" id="7475679at2759"/>
<feature type="region of interest" description="Disordered" evidence="2">
    <location>
        <begin position="780"/>
        <end position="829"/>
    </location>
</feature>
<feature type="region of interest" description="Disordered" evidence="2">
    <location>
        <begin position="130"/>
        <end position="309"/>
    </location>
</feature>
<keyword evidence="1" id="KW-0175">Coiled coil</keyword>
<dbReference type="RefSeq" id="XP_030385009.1">
    <property type="nucleotide sequence ID" value="XM_030529149.1"/>
</dbReference>
<feature type="compositionally biased region" description="Low complexity" evidence="2">
    <location>
        <begin position="203"/>
        <end position="219"/>
    </location>
</feature>
<feature type="compositionally biased region" description="Acidic residues" evidence="2">
    <location>
        <begin position="820"/>
        <end position="829"/>
    </location>
</feature>
<feature type="compositionally biased region" description="Polar residues" evidence="2">
    <location>
        <begin position="230"/>
        <end position="245"/>
    </location>
</feature>
<evidence type="ECO:0000313" key="4">
    <source>
        <dbReference type="RefSeq" id="XP_030385009.1"/>
    </source>
</evidence>
<feature type="region of interest" description="Disordered" evidence="2">
    <location>
        <begin position="1183"/>
        <end position="1209"/>
    </location>
</feature>
<feature type="region of interest" description="Disordered" evidence="2">
    <location>
        <begin position="329"/>
        <end position="361"/>
    </location>
</feature>
<dbReference type="CTD" id="38786"/>
<protein>
    <submittedName>
        <fullName evidence="4">Uncharacterized protein LOC115632136 isoform X1</fullName>
    </submittedName>
</protein>
<gene>
    <name evidence="4" type="primary">LOC115632136</name>
</gene>
<feature type="coiled-coil region" evidence="1">
    <location>
        <begin position="455"/>
        <end position="482"/>
    </location>
</feature>
<feature type="coiled-coil region" evidence="1">
    <location>
        <begin position="588"/>
        <end position="657"/>
    </location>
</feature>
<dbReference type="Proteomes" id="UP000504634">
    <property type="component" value="Unplaced"/>
</dbReference>
<feature type="compositionally biased region" description="Low complexity" evidence="2">
    <location>
        <begin position="80"/>
        <end position="92"/>
    </location>
</feature>
<reference evidence="4" key="1">
    <citation type="submission" date="2025-08" db="UniProtKB">
        <authorList>
            <consortium name="RefSeq"/>
        </authorList>
    </citation>
    <scope>IDENTIFICATION</scope>
    <source>
        <strain evidence="4">11010-0011.00</strain>
        <tissue evidence="4">Whole body</tissue>
    </source>
</reference>
<accession>A0A6J2U9I2</accession>
<evidence type="ECO:0000256" key="2">
    <source>
        <dbReference type="SAM" id="MobiDB-lite"/>
    </source>
</evidence>
<sequence length="1209" mass="132649">MSATTLLDVKEQHLESSMARADEDLVACLGALELGNEAASVSDNTVTNSHIQSNCNDGSDSGLDIASCCISRVTLERALSSNSGGYTSSNGGLEESSTHTQSQLSCNSDLYELKALPSLSTAQSQSHASYDCCSENGSESSREVLEQSVPKTPVRRVNGSIKKKVAMFEPSPGPSNAKAEEPQRGRVVNLKRAVSLPRHSVGPATLATPTAASTASTSTSREKHRGERLSSASFRIPSTTATGVPTPTRPARPQKPDTLTSALSRTQSISMQRLVQRTPSLSRARTPGTPSDDGRWPTNRGGGSARRGMSVTPDVTAVKMRNSMLASSLGSGGYGTLPRQRKQQSVEDLSGAGSRVSRSNSITRADTRMTASVMVMSSSTRRSLVPSVTAKVNSLRRPQALQRTRIYHETAVQTALTSQDLDQVFNGGVAQARAVDAVEQRNQSTQAEDVRDCELERLRDEIRQLAQREHELSGKLQREREEKLAMQRELHLNTERVMGMLEMARVVGANAGTPTSEDSGDGSGHDSLLMLESQIQMSGHELFERQQEISQLRALVRALQMEMRRSLATQECLIQEKATIEQESSELQDFLQHEKASLCDALKELETENQGCKAQLANREEEAKVLRDECRHLVRLNEQRRQENRLLQTKYSALETKSRELIHQQNASVAGASTALSGLHSRLDSLVEQLVYSYSISEQDLEDIRFQNEAIATEADNSQNGNSGGSNGKPNALDLPLEQVTANEALHTLVLASDGSLSPQRNQSFIAAVISAIRQATTHSGKRLSLRQGGKRNGTAVQTTASGQVNAATNEQTTQNGTGDDSDSTEMLDSETEPCLMMDNVLEDVVHPDSHSHNMVSSCTGMISQIELPTELISQCSQPATTATANGDDSLQQLSQAITNRQQMELHMHKLNVMPINNRDQCNTEDLSCHDSLAELPSLMEYSTAQAVVDQVIEVDTLVTKLLKVLRLVQMDNDNCIQQLIVDKNKLQQHKEDMLEKLKDLEDVNLKLQDELMDATQELMIKGSDLTSAKAEMQRHRNEIDRLNEDICTLSTLCSNYKKLSPTTEFPPMQLLTPNKAPEEGDVQGILNLLKMWQAGGQLEDVRISSFMRNLFATNASRTSLLKDNNNVERLRIYANQLEHVSRVLDDSELHQAVNYAPLQQLRQDIEIVRLNANWTQVLGEDNVTQQPNNLPDQNANGSAPSADVPQPL</sequence>
<proteinExistence type="predicted"/>
<evidence type="ECO:0000256" key="1">
    <source>
        <dbReference type="SAM" id="Coils"/>
    </source>
</evidence>
<feature type="compositionally biased region" description="Polar residues" evidence="2">
    <location>
        <begin position="1183"/>
        <end position="1200"/>
    </location>
</feature>
<organism evidence="3 4">
    <name type="scientific">Drosophila lebanonensis</name>
    <name type="common">Fruit fly</name>
    <name type="synonym">Scaptodrosophila lebanonensis</name>
    <dbReference type="NCBI Taxonomy" id="7225"/>
    <lineage>
        <taxon>Eukaryota</taxon>
        <taxon>Metazoa</taxon>
        <taxon>Ecdysozoa</taxon>
        <taxon>Arthropoda</taxon>
        <taxon>Hexapoda</taxon>
        <taxon>Insecta</taxon>
        <taxon>Pterygota</taxon>
        <taxon>Neoptera</taxon>
        <taxon>Endopterygota</taxon>
        <taxon>Diptera</taxon>
        <taxon>Brachycera</taxon>
        <taxon>Muscomorpha</taxon>
        <taxon>Ephydroidea</taxon>
        <taxon>Drosophilidae</taxon>
        <taxon>Scaptodrosophila</taxon>
    </lineage>
</organism>